<dbReference type="SUPFAM" id="SSF140996">
    <property type="entry name" value="Hermes dimerisation domain"/>
    <property type="match status" value="1"/>
</dbReference>
<accession>S8E0M2</accession>
<dbReference type="Proteomes" id="UP000015241">
    <property type="component" value="Unassembled WGS sequence"/>
</dbReference>
<dbReference type="InterPro" id="IPR052035">
    <property type="entry name" value="ZnF_BED_domain_contain"/>
</dbReference>
<protein>
    <recommendedName>
        <fullName evidence="8">BED-type domain-containing protein</fullName>
    </recommendedName>
</protein>
<dbReference type="InParanoid" id="S8E0M2"/>
<keyword evidence="3" id="KW-0863">Zinc-finger</keyword>
<dbReference type="PANTHER" id="PTHR46481">
    <property type="entry name" value="ZINC FINGER BED DOMAIN-CONTAINING PROTEIN 4"/>
    <property type="match status" value="1"/>
</dbReference>
<proteinExistence type="predicted"/>
<keyword evidence="7" id="KW-1185">Reference proteome</keyword>
<evidence type="ECO:0008006" key="8">
    <source>
        <dbReference type="Google" id="ProtNLM"/>
    </source>
</evidence>
<evidence type="ECO:0000256" key="1">
    <source>
        <dbReference type="ARBA" id="ARBA00004123"/>
    </source>
</evidence>
<dbReference type="PANTHER" id="PTHR46481:SF10">
    <property type="entry name" value="ZINC FINGER BED DOMAIN-CONTAINING PROTEIN 39"/>
    <property type="match status" value="1"/>
</dbReference>
<dbReference type="AlphaFoldDB" id="S8E0M2"/>
<evidence type="ECO:0000256" key="2">
    <source>
        <dbReference type="ARBA" id="ARBA00022723"/>
    </source>
</evidence>
<comment type="subcellular location">
    <subcellularLocation>
        <location evidence="1">Nucleus</location>
    </subcellularLocation>
</comment>
<evidence type="ECO:0000256" key="5">
    <source>
        <dbReference type="ARBA" id="ARBA00023242"/>
    </source>
</evidence>
<dbReference type="GO" id="GO:0008270">
    <property type="term" value="F:zinc ion binding"/>
    <property type="evidence" value="ECO:0007669"/>
    <property type="project" value="UniProtKB-KW"/>
</dbReference>
<dbReference type="GO" id="GO:0005634">
    <property type="term" value="C:nucleus"/>
    <property type="evidence" value="ECO:0007669"/>
    <property type="project" value="UniProtKB-SubCell"/>
</dbReference>
<organism evidence="6 7">
    <name type="scientific">Fomitopsis schrenkii</name>
    <name type="common">Brown rot fungus</name>
    <dbReference type="NCBI Taxonomy" id="2126942"/>
    <lineage>
        <taxon>Eukaryota</taxon>
        <taxon>Fungi</taxon>
        <taxon>Dikarya</taxon>
        <taxon>Basidiomycota</taxon>
        <taxon>Agaricomycotina</taxon>
        <taxon>Agaricomycetes</taxon>
        <taxon>Polyporales</taxon>
        <taxon>Fomitopsis</taxon>
    </lineage>
</organism>
<sequence length="223" mass="25211">MQKCWTVPVYAFFKPNVSIVFWCANTGCKHVVQRYLDMGDMNLTGNLRKHVKSCWGKEALDAADAKESASDARAAIVHWVLESMRPFNIVKDRRFNVLMKTGRLEYKIPLPTTVGRDVHKVFERTRNHVGAMLRAMGTHNCGMKEYDGDLIFATDTWTLQNQKVMVVFMVHFEHNGAPMSMVLNVLKLAVSHSGLNLADAFAKMLEDMGLGMKVLLCTLNMRG</sequence>
<name>S8E0M2_FOMSC</name>
<dbReference type="OrthoDB" id="2792843at2759"/>
<dbReference type="HOGENOM" id="CLU_087375_1_0_1"/>
<keyword evidence="5" id="KW-0539">Nucleus</keyword>
<evidence type="ECO:0000256" key="4">
    <source>
        <dbReference type="ARBA" id="ARBA00022833"/>
    </source>
</evidence>
<keyword evidence="2" id="KW-0479">Metal-binding</keyword>
<evidence type="ECO:0000256" key="3">
    <source>
        <dbReference type="ARBA" id="ARBA00022771"/>
    </source>
</evidence>
<dbReference type="EMBL" id="KE504163">
    <property type="protein sequence ID" value="EPS98696.1"/>
    <property type="molecule type" value="Genomic_DNA"/>
</dbReference>
<gene>
    <name evidence="6" type="ORF">FOMPIDRAFT_60779</name>
</gene>
<evidence type="ECO:0000313" key="6">
    <source>
        <dbReference type="EMBL" id="EPS98696.1"/>
    </source>
</evidence>
<evidence type="ECO:0000313" key="7">
    <source>
        <dbReference type="Proteomes" id="UP000015241"/>
    </source>
</evidence>
<reference evidence="6 7" key="1">
    <citation type="journal article" date="2012" name="Science">
        <title>The Paleozoic origin of enzymatic lignin decomposition reconstructed from 31 fungal genomes.</title>
        <authorList>
            <person name="Floudas D."/>
            <person name="Binder M."/>
            <person name="Riley R."/>
            <person name="Barry K."/>
            <person name="Blanchette R.A."/>
            <person name="Henrissat B."/>
            <person name="Martinez A.T."/>
            <person name="Otillar R."/>
            <person name="Spatafora J.W."/>
            <person name="Yadav J.S."/>
            <person name="Aerts A."/>
            <person name="Benoit I."/>
            <person name="Boyd A."/>
            <person name="Carlson A."/>
            <person name="Copeland A."/>
            <person name="Coutinho P.M."/>
            <person name="de Vries R.P."/>
            <person name="Ferreira P."/>
            <person name="Findley K."/>
            <person name="Foster B."/>
            <person name="Gaskell J."/>
            <person name="Glotzer D."/>
            <person name="Gorecki P."/>
            <person name="Heitman J."/>
            <person name="Hesse C."/>
            <person name="Hori C."/>
            <person name="Igarashi K."/>
            <person name="Jurgens J.A."/>
            <person name="Kallen N."/>
            <person name="Kersten P."/>
            <person name="Kohler A."/>
            <person name="Kuees U."/>
            <person name="Kumar T.K.A."/>
            <person name="Kuo A."/>
            <person name="LaButti K."/>
            <person name="Larrondo L.F."/>
            <person name="Lindquist E."/>
            <person name="Ling A."/>
            <person name="Lombard V."/>
            <person name="Lucas S."/>
            <person name="Lundell T."/>
            <person name="Martin R."/>
            <person name="McLaughlin D.J."/>
            <person name="Morgenstern I."/>
            <person name="Morin E."/>
            <person name="Murat C."/>
            <person name="Nagy L.G."/>
            <person name="Nolan M."/>
            <person name="Ohm R.A."/>
            <person name="Patyshakuliyeva A."/>
            <person name="Rokas A."/>
            <person name="Ruiz-Duenas F.J."/>
            <person name="Sabat G."/>
            <person name="Salamov A."/>
            <person name="Samejima M."/>
            <person name="Schmutz J."/>
            <person name="Slot J.C."/>
            <person name="St John F."/>
            <person name="Stenlid J."/>
            <person name="Sun H."/>
            <person name="Sun S."/>
            <person name="Syed K."/>
            <person name="Tsang A."/>
            <person name="Wiebenga A."/>
            <person name="Young D."/>
            <person name="Pisabarro A."/>
            <person name="Eastwood D.C."/>
            <person name="Martin F."/>
            <person name="Cullen D."/>
            <person name="Grigoriev I.V."/>
            <person name="Hibbett D.S."/>
        </authorList>
    </citation>
    <scope>NUCLEOTIDE SEQUENCE</scope>
    <source>
        <strain evidence="7">FP-58527</strain>
    </source>
</reference>
<keyword evidence="4" id="KW-0862">Zinc</keyword>
<dbReference type="eggNOG" id="ENOG502SQ9Q">
    <property type="taxonomic scope" value="Eukaryota"/>
</dbReference>